<dbReference type="Proteomes" id="UP000198956">
    <property type="component" value="Unassembled WGS sequence"/>
</dbReference>
<gene>
    <name evidence="6" type="ORF">K3F53_02655</name>
    <name evidence="7" type="ORF">SAMN04489735_103931</name>
</gene>
<dbReference type="InterPro" id="IPR013325">
    <property type="entry name" value="RNA_pol_sigma_r2"/>
</dbReference>
<keyword evidence="9" id="KW-1185">Reference proteome</keyword>
<dbReference type="Gene3D" id="1.10.1740.10">
    <property type="match status" value="1"/>
</dbReference>
<keyword evidence="2" id="KW-0805">Transcription regulation</keyword>
<dbReference type="Pfam" id="PF08281">
    <property type="entry name" value="Sigma70_r4_2"/>
    <property type="match status" value="1"/>
</dbReference>
<dbReference type="AlphaFoldDB" id="A0A1G8E4T3"/>
<dbReference type="CDD" id="cd06171">
    <property type="entry name" value="Sigma70_r4"/>
    <property type="match status" value="1"/>
</dbReference>
<dbReference type="InterPro" id="IPR014284">
    <property type="entry name" value="RNA_pol_sigma-70_dom"/>
</dbReference>
<keyword evidence="3" id="KW-0731">Sigma factor</keyword>
<evidence type="ECO:0000313" key="9">
    <source>
        <dbReference type="Proteomes" id="UP000826616"/>
    </source>
</evidence>
<organism evidence="7 8">
    <name type="scientific">Aneurinibacillus thermoaerophilus</name>
    <dbReference type="NCBI Taxonomy" id="143495"/>
    <lineage>
        <taxon>Bacteria</taxon>
        <taxon>Bacillati</taxon>
        <taxon>Bacillota</taxon>
        <taxon>Bacilli</taxon>
        <taxon>Bacillales</taxon>
        <taxon>Paenibacillaceae</taxon>
        <taxon>Aneurinibacillus group</taxon>
        <taxon>Aneurinibacillus</taxon>
    </lineage>
</organism>
<sequence>MGYERMLLKQCRSGDKERFRLLVGPYLQRAYTTSLVILGRQQLAEEVVRNALIETYTRIRNEERIDNFKGWFHHVLARCILGISQQQAEWKRCEHVAPSTISADGILPIDTLPQGESKQQFLYSVMSLDTELRIIIMLFYYQELSAQEIASLLNIKEEIIKSRLYMARLKLSNIIYCSCPASKTCS</sequence>
<dbReference type="SUPFAM" id="SSF88946">
    <property type="entry name" value="Sigma2 domain of RNA polymerase sigma factors"/>
    <property type="match status" value="1"/>
</dbReference>
<dbReference type="GO" id="GO:0016987">
    <property type="term" value="F:sigma factor activity"/>
    <property type="evidence" value="ECO:0007669"/>
    <property type="project" value="UniProtKB-KW"/>
</dbReference>
<feature type="domain" description="RNA polymerase sigma factor 70 region 4 type 2" evidence="5">
    <location>
        <begin position="124"/>
        <end position="171"/>
    </location>
</feature>
<evidence type="ECO:0000256" key="4">
    <source>
        <dbReference type="ARBA" id="ARBA00023163"/>
    </source>
</evidence>
<reference evidence="7 8" key="1">
    <citation type="submission" date="2016-10" db="EMBL/GenBank/DDBJ databases">
        <authorList>
            <person name="de Groot N.N."/>
        </authorList>
    </citation>
    <scope>NUCLEOTIDE SEQUENCE [LARGE SCALE GENOMIC DNA]</scope>
    <source>
        <strain evidence="7 8">L 420-91</strain>
    </source>
</reference>
<dbReference type="SUPFAM" id="SSF88659">
    <property type="entry name" value="Sigma3 and sigma4 domains of RNA polymerase sigma factors"/>
    <property type="match status" value="1"/>
</dbReference>
<dbReference type="InterPro" id="IPR039425">
    <property type="entry name" value="RNA_pol_sigma-70-like"/>
</dbReference>
<proteinExistence type="inferred from homology"/>
<evidence type="ECO:0000313" key="7">
    <source>
        <dbReference type="EMBL" id="SDH64933.1"/>
    </source>
</evidence>
<evidence type="ECO:0000256" key="1">
    <source>
        <dbReference type="ARBA" id="ARBA00010641"/>
    </source>
</evidence>
<keyword evidence="4" id="KW-0804">Transcription</keyword>
<evidence type="ECO:0000256" key="2">
    <source>
        <dbReference type="ARBA" id="ARBA00023015"/>
    </source>
</evidence>
<evidence type="ECO:0000313" key="8">
    <source>
        <dbReference type="Proteomes" id="UP000198956"/>
    </source>
</evidence>
<protein>
    <submittedName>
        <fullName evidence="6">Sigma-70 family RNA polymerase sigma factor</fullName>
    </submittedName>
    <submittedName>
        <fullName evidence="7">Sigma-70, region 4</fullName>
    </submittedName>
</protein>
<name>A0A1G8E4T3_ANETH</name>
<dbReference type="Proteomes" id="UP000826616">
    <property type="component" value="Chromosome"/>
</dbReference>
<reference evidence="6 9" key="2">
    <citation type="submission" date="2021-08" db="EMBL/GenBank/DDBJ databases">
        <title>Complete genome sequence of the strain Aneurinibacillus thermoaerophilus CCM 8960.</title>
        <authorList>
            <person name="Musilova J."/>
            <person name="Kourilova X."/>
            <person name="Pernicova I."/>
            <person name="Bezdicek M."/>
            <person name="Lengerova M."/>
            <person name="Obruca S."/>
            <person name="Sedlar K."/>
        </authorList>
    </citation>
    <scope>NUCLEOTIDE SEQUENCE [LARGE SCALE GENOMIC DNA]</scope>
    <source>
        <strain evidence="6 9">CCM 8960</strain>
    </source>
</reference>
<evidence type="ECO:0000259" key="5">
    <source>
        <dbReference type="Pfam" id="PF08281"/>
    </source>
</evidence>
<dbReference type="InterPro" id="IPR013249">
    <property type="entry name" value="RNA_pol_sigma70_r4_t2"/>
</dbReference>
<dbReference type="RefSeq" id="WP_091261123.1">
    <property type="nucleotide sequence ID" value="NZ_CP080764.1"/>
</dbReference>
<comment type="similarity">
    <text evidence="1">Belongs to the sigma-70 factor family. ECF subfamily.</text>
</comment>
<dbReference type="GeneID" id="97140261"/>
<dbReference type="InterPro" id="IPR036388">
    <property type="entry name" value="WH-like_DNA-bd_sf"/>
</dbReference>
<evidence type="ECO:0000313" key="6">
    <source>
        <dbReference type="EMBL" id="QYY43213.1"/>
    </source>
</evidence>
<dbReference type="EMBL" id="CP080764">
    <property type="protein sequence ID" value="QYY43213.1"/>
    <property type="molecule type" value="Genomic_DNA"/>
</dbReference>
<evidence type="ECO:0000256" key="3">
    <source>
        <dbReference type="ARBA" id="ARBA00023082"/>
    </source>
</evidence>
<accession>A0A1G8E4T3</accession>
<dbReference type="EMBL" id="FNDE01000039">
    <property type="protein sequence ID" value="SDH64933.1"/>
    <property type="molecule type" value="Genomic_DNA"/>
</dbReference>
<dbReference type="InterPro" id="IPR013324">
    <property type="entry name" value="RNA_pol_sigma_r3/r4-like"/>
</dbReference>
<dbReference type="GO" id="GO:0003677">
    <property type="term" value="F:DNA binding"/>
    <property type="evidence" value="ECO:0007669"/>
    <property type="project" value="InterPro"/>
</dbReference>
<dbReference type="Gene3D" id="1.10.10.10">
    <property type="entry name" value="Winged helix-like DNA-binding domain superfamily/Winged helix DNA-binding domain"/>
    <property type="match status" value="1"/>
</dbReference>
<dbReference type="PANTHER" id="PTHR43133:SF60">
    <property type="entry name" value="RNA POLYMERASE SIGMA FACTOR SIGV"/>
    <property type="match status" value="1"/>
</dbReference>
<dbReference type="PANTHER" id="PTHR43133">
    <property type="entry name" value="RNA POLYMERASE ECF-TYPE SIGMA FACTO"/>
    <property type="match status" value="1"/>
</dbReference>
<dbReference type="GO" id="GO:0006352">
    <property type="term" value="P:DNA-templated transcription initiation"/>
    <property type="evidence" value="ECO:0007669"/>
    <property type="project" value="InterPro"/>
</dbReference>
<dbReference type="NCBIfam" id="TIGR02937">
    <property type="entry name" value="sigma70-ECF"/>
    <property type="match status" value="1"/>
</dbReference>
<dbReference type="OrthoDB" id="9784984at2"/>